<comment type="caution">
    <text evidence="1">The sequence shown here is derived from an EMBL/GenBank/DDBJ whole genome shotgun (WGS) entry which is preliminary data.</text>
</comment>
<evidence type="ECO:0000313" key="2">
    <source>
        <dbReference type="Proteomes" id="UP001337305"/>
    </source>
</evidence>
<protein>
    <submittedName>
        <fullName evidence="1">Sensor of ECF-type sigma factor</fullName>
    </submittedName>
</protein>
<gene>
    <name evidence="1" type="ORF">N1F79_06055</name>
</gene>
<accession>A0ABU7XPN1</accession>
<name>A0ABU7XPN1_9FLAO</name>
<dbReference type="Proteomes" id="UP001337305">
    <property type="component" value="Unassembled WGS sequence"/>
</dbReference>
<keyword evidence="2" id="KW-1185">Reference proteome</keyword>
<organism evidence="1 2">
    <name type="scientific">Flavivirga spongiicola</name>
    <dbReference type="NCBI Taxonomy" id="421621"/>
    <lineage>
        <taxon>Bacteria</taxon>
        <taxon>Pseudomonadati</taxon>
        <taxon>Bacteroidota</taxon>
        <taxon>Flavobacteriia</taxon>
        <taxon>Flavobacteriales</taxon>
        <taxon>Flavobacteriaceae</taxon>
        <taxon>Flavivirga</taxon>
    </lineage>
</organism>
<dbReference type="EMBL" id="JAODOP010000004">
    <property type="protein sequence ID" value="MEF3832683.1"/>
    <property type="molecule type" value="Genomic_DNA"/>
</dbReference>
<reference evidence="1 2" key="1">
    <citation type="submission" date="2022-09" db="EMBL/GenBank/DDBJ databases">
        <title>Genome sequencing of Flavivirga sp. MEBiC05379.</title>
        <authorList>
            <person name="Oh H.-M."/>
            <person name="Kwon K.K."/>
            <person name="Park M.J."/>
            <person name="Yang S.-H."/>
        </authorList>
    </citation>
    <scope>NUCLEOTIDE SEQUENCE [LARGE SCALE GENOMIC DNA]</scope>
    <source>
        <strain evidence="1 2">MEBiC05379</strain>
    </source>
</reference>
<evidence type="ECO:0000313" key="1">
    <source>
        <dbReference type="EMBL" id="MEF3832683.1"/>
    </source>
</evidence>
<proteinExistence type="predicted"/>
<dbReference type="RefSeq" id="WP_303305056.1">
    <property type="nucleotide sequence ID" value="NZ_JAODOP010000004.1"/>
</dbReference>
<sequence>MKKIIFPILLFFFSLNILAQQNREKIKTLKISFITEKLDLTEQEAQKFWPIYNNYYNVTSKIRHEDIRSIRHEIRRNINTLTDKRAKDLITKLNKAESTLHEQRMELSTKLLKIIPPKKVILLKMAEDDFKRKMLERFKNKGYQKRGGK</sequence>